<gene>
    <name evidence="1" type="ORF">A6K24_14685</name>
</gene>
<evidence type="ECO:0000313" key="2">
    <source>
        <dbReference type="Proteomes" id="UP000078534"/>
    </source>
</evidence>
<protein>
    <submittedName>
        <fullName evidence="1">Uncharacterized protein</fullName>
    </submittedName>
</protein>
<dbReference type="STRING" id="152268.A6K24_14685"/>
<sequence>MNYKRKLVKRLKGLLTNFSAFTNFILIFMSKEVNICTLISDVIGKDIKLWGLQNEKRDEVL</sequence>
<dbReference type="EMBL" id="LWSG01000002">
    <property type="protein sequence ID" value="OAS88700.1"/>
    <property type="molecule type" value="Genomic_DNA"/>
</dbReference>
<dbReference type="AlphaFoldDB" id="A0A179T5W2"/>
<reference evidence="2" key="1">
    <citation type="submission" date="2016-04" db="EMBL/GenBank/DDBJ databases">
        <authorList>
            <person name="Lyu Z."/>
            <person name="Lyu W."/>
        </authorList>
    </citation>
    <scope>NUCLEOTIDE SEQUENCE [LARGE SCALE GENOMIC DNA]</scope>
    <source>
        <strain evidence="2">C44</strain>
    </source>
</reference>
<proteinExistence type="predicted"/>
<organism evidence="1 2">
    <name type="scientific">Metabacillus litoralis</name>
    <dbReference type="NCBI Taxonomy" id="152268"/>
    <lineage>
        <taxon>Bacteria</taxon>
        <taxon>Bacillati</taxon>
        <taxon>Bacillota</taxon>
        <taxon>Bacilli</taxon>
        <taxon>Bacillales</taxon>
        <taxon>Bacillaceae</taxon>
        <taxon>Metabacillus</taxon>
    </lineage>
</organism>
<comment type="caution">
    <text evidence="1">The sequence shown here is derived from an EMBL/GenBank/DDBJ whole genome shotgun (WGS) entry which is preliminary data.</text>
</comment>
<keyword evidence="2" id="KW-1185">Reference proteome</keyword>
<dbReference type="Proteomes" id="UP000078534">
    <property type="component" value="Unassembled WGS sequence"/>
</dbReference>
<accession>A0A179T5W2</accession>
<name>A0A179T5W2_9BACI</name>
<evidence type="ECO:0000313" key="1">
    <source>
        <dbReference type="EMBL" id="OAS88700.1"/>
    </source>
</evidence>